<evidence type="ECO:0000313" key="2">
    <source>
        <dbReference type="EMBL" id="GAA0259262.1"/>
    </source>
</evidence>
<evidence type="ECO:0000313" key="3">
    <source>
        <dbReference type="Proteomes" id="UP001500657"/>
    </source>
</evidence>
<feature type="transmembrane region" description="Helical" evidence="1">
    <location>
        <begin position="27"/>
        <end position="44"/>
    </location>
</feature>
<organism evidence="2 3">
    <name type="scientific">Rhodanobacter caeni</name>
    <dbReference type="NCBI Taxonomy" id="657654"/>
    <lineage>
        <taxon>Bacteria</taxon>
        <taxon>Pseudomonadati</taxon>
        <taxon>Pseudomonadota</taxon>
        <taxon>Gammaproteobacteria</taxon>
        <taxon>Lysobacterales</taxon>
        <taxon>Rhodanobacteraceae</taxon>
        <taxon>Rhodanobacter</taxon>
    </lineage>
</organism>
<keyword evidence="1" id="KW-0812">Transmembrane</keyword>
<dbReference type="EMBL" id="BAAAFO010000004">
    <property type="protein sequence ID" value="GAA0259262.1"/>
    <property type="molecule type" value="Genomic_DNA"/>
</dbReference>
<reference evidence="2 3" key="1">
    <citation type="journal article" date="2019" name="Int. J. Syst. Evol. Microbiol.">
        <title>The Global Catalogue of Microorganisms (GCM) 10K type strain sequencing project: providing services to taxonomists for standard genome sequencing and annotation.</title>
        <authorList>
            <consortium name="The Broad Institute Genomics Platform"/>
            <consortium name="The Broad Institute Genome Sequencing Center for Infectious Disease"/>
            <person name="Wu L."/>
            <person name="Ma J."/>
        </authorList>
    </citation>
    <scope>NUCLEOTIDE SEQUENCE [LARGE SCALE GENOMIC DNA]</scope>
    <source>
        <strain evidence="2 3">JCM 16242</strain>
    </source>
</reference>
<protein>
    <submittedName>
        <fullName evidence="2">Uncharacterized protein</fullName>
    </submittedName>
</protein>
<dbReference type="Proteomes" id="UP001500657">
    <property type="component" value="Unassembled WGS sequence"/>
</dbReference>
<accession>A0ABN0URK2</accession>
<comment type="caution">
    <text evidence="2">The sequence shown here is derived from an EMBL/GenBank/DDBJ whole genome shotgun (WGS) entry which is preliminary data.</text>
</comment>
<keyword evidence="3" id="KW-1185">Reference proteome</keyword>
<evidence type="ECO:0000256" key="1">
    <source>
        <dbReference type="SAM" id="Phobius"/>
    </source>
</evidence>
<proteinExistence type="predicted"/>
<name>A0ABN0URK2_9GAMM</name>
<keyword evidence="1" id="KW-1133">Transmembrane helix</keyword>
<gene>
    <name evidence="2" type="ORF">GCM10009126_25680</name>
</gene>
<keyword evidence="1" id="KW-0472">Membrane</keyword>
<sequence>MDMRISPWRRSDLTAWTGQGPRRLRRYGLALFVLLSAWLSWSWFSAPDETGALPAVNQLVHWQDAAHDWLLVIDPATRELVVYDADDGRPLRRLGAADGLPPVRRIAQLGPWLFVSGGPQSGGSLLRLPQLQPVTMAGR</sequence>